<dbReference type="PANTHER" id="PTHR38166:SF1">
    <property type="entry name" value="C2H2-TYPE DOMAIN-CONTAINING PROTEIN"/>
    <property type="match status" value="1"/>
</dbReference>
<dbReference type="EMBL" id="JAULSU010000003">
    <property type="protein sequence ID" value="KAK0624217.1"/>
    <property type="molecule type" value="Genomic_DNA"/>
</dbReference>
<organism evidence="4 5">
    <name type="scientific">Immersiella caudata</name>
    <dbReference type="NCBI Taxonomy" id="314043"/>
    <lineage>
        <taxon>Eukaryota</taxon>
        <taxon>Fungi</taxon>
        <taxon>Dikarya</taxon>
        <taxon>Ascomycota</taxon>
        <taxon>Pezizomycotina</taxon>
        <taxon>Sordariomycetes</taxon>
        <taxon>Sordariomycetidae</taxon>
        <taxon>Sordariales</taxon>
        <taxon>Lasiosphaeriaceae</taxon>
        <taxon>Immersiella</taxon>
    </lineage>
</organism>
<evidence type="ECO:0000313" key="4">
    <source>
        <dbReference type="EMBL" id="KAK0624217.1"/>
    </source>
</evidence>
<accession>A0AA40C3Z5</accession>
<keyword evidence="1" id="KW-0479">Metal-binding</keyword>
<reference evidence="4" key="1">
    <citation type="submission" date="2023-06" db="EMBL/GenBank/DDBJ databases">
        <title>Genome-scale phylogeny and comparative genomics of the fungal order Sordariales.</title>
        <authorList>
            <consortium name="Lawrence Berkeley National Laboratory"/>
            <person name="Hensen N."/>
            <person name="Bonometti L."/>
            <person name="Westerberg I."/>
            <person name="Brannstrom I.O."/>
            <person name="Guillou S."/>
            <person name="Cros-Aarteil S."/>
            <person name="Calhoun S."/>
            <person name="Haridas S."/>
            <person name="Kuo A."/>
            <person name="Mondo S."/>
            <person name="Pangilinan J."/>
            <person name="Riley R."/>
            <person name="Labutti K."/>
            <person name="Andreopoulos B."/>
            <person name="Lipzen A."/>
            <person name="Chen C."/>
            <person name="Yanf M."/>
            <person name="Daum C."/>
            <person name="Ng V."/>
            <person name="Clum A."/>
            <person name="Steindorff A."/>
            <person name="Ohm R."/>
            <person name="Martin F."/>
            <person name="Silar P."/>
            <person name="Natvig D."/>
            <person name="Lalanne C."/>
            <person name="Gautier V."/>
            <person name="Ament-Velasquez S.L."/>
            <person name="Kruys A."/>
            <person name="Hutchinson M.I."/>
            <person name="Powell A.J."/>
            <person name="Barry K."/>
            <person name="Miller A.N."/>
            <person name="Grigoriev I.V."/>
            <person name="Debuchy R."/>
            <person name="Gladieux P."/>
            <person name="Thoren M.H."/>
            <person name="Johannesson H."/>
        </authorList>
    </citation>
    <scope>NUCLEOTIDE SEQUENCE</scope>
    <source>
        <strain evidence="4">CBS 606.72</strain>
    </source>
</reference>
<protein>
    <recommendedName>
        <fullName evidence="3">C2H2-type domain-containing protein</fullName>
    </recommendedName>
</protein>
<keyword evidence="1" id="KW-0862">Zinc</keyword>
<dbReference type="GO" id="GO:0008270">
    <property type="term" value="F:zinc ion binding"/>
    <property type="evidence" value="ECO:0007669"/>
    <property type="project" value="UniProtKB-KW"/>
</dbReference>
<proteinExistence type="predicted"/>
<evidence type="ECO:0000256" key="1">
    <source>
        <dbReference type="PROSITE-ProRule" id="PRU00042"/>
    </source>
</evidence>
<name>A0AA40C3Z5_9PEZI</name>
<keyword evidence="5" id="KW-1185">Reference proteome</keyword>
<evidence type="ECO:0000256" key="2">
    <source>
        <dbReference type="SAM" id="MobiDB-lite"/>
    </source>
</evidence>
<gene>
    <name evidence="4" type="ORF">B0T14DRAFT_194094</name>
</gene>
<sequence length="289" mass="32340">MGEEELRDPILHDAGTKPPNSRKRRRVTKESCWACPFYKNDPVRHRRCRDCTLSRSADVTQHIARCHPEPLHCPTCGEVFDSDGSKNEHIRRRSCIEGTFHHTGATPDQIAAIRQTKPEANAPGAHTPMERQWYGKYAILFGNDATPPQSPYRSVLDDDNAKQMCDRIDAFVQQGYPDMVAQSEALDDRDLLARLQGYTGKLLYRLQGFILEPPRTSAAPGRGETANQTDLDMSLHGYPGRPLLAWSTSSQEYQHYFTSLATMGASSGGEALGGQDPPWFDGCLDQSYQ</sequence>
<comment type="caution">
    <text evidence="4">The sequence shown here is derived from an EMBL/GenBank/DDBJ whole genome shotgun (WGS) entry which is preliminary data.</text>
</comment>
<keyword evidence="1" id="KW-0863">Zinc-finger</keyword>
<dbReference type="InterPro" id="IPR013087">
    <property type="entry name" value="Znf_C2H2_type"/>
</dbReference>
<evidence type="ECO:0000259" key="3">
    <source>
        <dbReference type="PROSITE" id="PS50157"/>
    </source>
</evidence>
<dbReference type="PANTHER" id="PTHR38166">
    <property type="entry name" value="C2H2-TYPE DOMAIN-CONTAINING PROTEIN-RELATED"/>
    <property type="match status" value="1"/>
</dbReference>
<feature type="region of interest" description="Disordered" evidence="2">
    <location>
        <begin position="1"/>
        <end position="25"/>
    </location>
</feature>
<dbReference type="AlphaFoldDB" id="A0AA40C3Z5"/>
<dbReference type="Proteomes" id="UP001175000">
    <property type="component" value="Unassembled WGS sequence"/>
</dbReference>
<feature type="domain" description="C2H2-type" evidence="3">
    <location>
        <begin position="71"/>
        <end position="107"/>
    </location>
</feature>
<dbReference type="PROSITE" id="PS50157">
    <property type="entry name" value="ZINC_FINGER_C2H2_2"/>
    <property type="match status" value="1"/>
</dbReference>
<evidence type="ECO:0000313" key="5">
    <source>
        <dbReference type="Proteomes" id="UP001175000"/>
    </source>
</evidence>